<evidence type="ECO:0000313" key="4">
    <source>
        <dbReference type="EMBL" id="BAP60882.1"/>
    </source>
</evidence>
<proteinExistence type="predicted"/>
<comment type="subcellular location">
    <subcellularLocation>
        <location evidence="1">Cell envelope</location>
    </subcellularLocation>
</comment>
<protein>
    <recommendedName>
        <fullName evidence="3">Solute-binding protein family 3/N-terminal domain-containing protein</fullName>
    </recommendedName>
</protein>
<evidence type="ECO:0000313" key="5">
    <source>
        <dbReference type="Proteomes" id="UP000264208"/>
    </source>
</evidence>
<dbReference type="InterPro" id="IPR001638">
    <property type="entry name" value="Solute-binding_3/MltF_N"/>
</dbReference>
<keyword evidence="2" id="KW-0732">Signal</keyword>
<dbReference type="Gene3D" id="3.40.190.10">
    <property type="entry name" value="Periplasmic binding protein-like II"/>
    <property type="match status" value="2"/>
</dbReference>
<dbReference type="AlphaFoldDB" id="A0A2Z5PD53"/>
<dbReference type="KEGG" id="mmak:MMKA1_07650"/>
<dbReference type="PANTHER" id="PTHR35936:SF19">
    <property type="entry name" value="AMINO-ACID-BINDING PROTEIN YXEM-RELATED"/>
    <property type="match status" value="1"/>
</dbReference>
<dbReference type="SUPFAM" id="SSF53850">
    <property type="entry name" value="Periplasmic binding protein-like II"/>
    <property type="match status" value="1"/>
</dbReference>
<evidence type="ECO:0000259" key="3">
    <source>
        <dbReference type="SMART" id="SM00062"/>
    </source>
</evidence>
<dbReference type="RefSeq" id="WP_013998920.1">
    <property type="nucleotide sequence ID" value="NZ_AP011526.1"/>
</dbReference>
<dbReference type="PANTHER" id="PTHR35936">
    <property type="entry name" value="MEMBRANE-BOUND LYTIC MUREIN TRANSGLYCOSYLASE F"/>
    <property type="match status" value="1"/>
</dbReference>
<dbReference type="Pfam" id="PF00497">
    <property type="entry name" value="SBP_bac_3"/>
    <property type="match status" value="1"/>
</dbReference>
<evidence type="ECO:0000256" key="2">
    <source>
        <dbReference type="ARBA" id="ARBA00022729"/>
    </source>
</evidence>
<reference evidence="4 5" key="1">
    <citation type="submission" date="2009-06" db="EMBL/GenBank/DDBJ databases">
        <title>Molecular Evidence for Microbiologically Influenced Corrosion from genome of Methanogen.</title>
        <authorList>
            <person name="Ito N."/>
            <person name="Tsurumaru H."/>
            <person name="Shimizu A."/>
            <person name="Harada T."/>
            <person name="Hosoyama A."/>
            <person name="Horikawa H."/>
            <person name="Wakai S."/>
            <person name="Sasaki K."/>
            <person name="Nishijima K."/>
            <person name="Ataku H."/>
            <person name="Yamazaki J."/>
            <person name="Mise M."/>
            <person name="Yamazaki S."/>
            <person name="Tanikawa S."/>
            <person name="Harayama S."/>
            <person name="Fujita N."/>
        </authorList>
    </citation>
    <scope>NUCLEOTIDE SEQUENCE [LARGE SCALE GENOMIC DNA]</scope>
    <source>
        <strain evidence="5">KA1 ( NBRC 102054)</strain>
    </source>
</reference>
<dbReference type="Proteomes" id="UP000264208">
    <property type="component" value="Chromosome"/>
</dbReference>
<dbReference type="InterPro" id="IPR018313">
    <property type="entry name" value="SBP_3_CS"/>
</dbReference>
<dbReference type="PROSITE" id="PS51257">
    <property type="entry name" value="PROKAR_LIPOPROTEIN"/>
    <property type="match status" value="1"/>
</dbReference>
<sequence>MTKATLLILISMLVITSACMDTKENSESETITVGIYPYMPPYQYYENGNLKGFEIELISEIAKRMDKKIEFVETNYKYGNYIAARSGTVDVSISAITKTASREKNSIYSELYMNSYSSLVCVDSKYSRLADFEGKKIGIVDDTVYVDHAESYKKSVDFEIVKYYNYYDLNSALLDGEVDGALADYFTCKYFMKNDDDLTIIENTDIHYFGMVSSIENEDLINNIDEVLMNMYNDGSYEKLRLKYFEIE</sequence>
<dbReference type="GeneID" id="41279182"/>
<accession>A0A2Z5PD53</accession>
<evidence type="ECO:0000256" key="1">
    <source>
        <dbReference type="ARBA" id="ARBA00004196"/>
    </source>
</evidence>
<dbReference type="CDD" id="cd13530">
    <property type="entry name" value="PBP2_peptides_like"/>
    <property type="match status" value="1"/>
</dbReference>
<organism evidence="4 5">
    <name type="scientific">Methanococcus maripaludis KA1</name>
    <dbReference type="NCBI Taxonomy" id="637914"/>
    <lineage>
        <taxon>Archaea</taxon>
        <taxon>Methanobacteriati</taxon>
        <taxon>Methanobacteriota</taxon>
        <taxon>Methanomada group</taxon>
        <taxon>Methanococci</taxon>
        <taxon>Methanococcales</taxon>
        <taxon>Methanococcaceae</taxon>
        <taxon>Methanococcus</taxon>
    </lineage>
</organism>
<dbReference type="GeneID" id="10981964"/>
<dbReference type="SMART" id="SM00062">
    <property type="entry name" value="PBPb"/>
    <property type="match status" value="1"/>
</dbReference>
<dbReference type="EMBL" id="AP011526">
    <property type="protein sequence ID" value="BAP60882.1"/>
    <property type="molecule type" value="Genomic_DNA"/>
</dbReference>
<name>A0A2Z5PD53_METMI</name>
<gene>
    <name evidence="4" type="ORF">MMKA1_07650</name>
</gene>
<dbReference type="PROSITE" id="PS01039">
    <property type="entry name" value="SBP_BACTERIAL_3"/>
    <property type="match status" value="1"/>
</dbReference>
<feature type="domain" description="Solute-binding protein family 3/N-terminal" evidence="3">
    <location>
        <begin position="30"/>
        <end position="248"/>
    </location>
</feature>